<dbReference type="Proteomes" id="UP000004382">
    <property type="component" value="Unassembled WGS sequence"/>
</dbReference>
<evidence type="ECO:0000313" key="2">
    <source>
        <dbReference type="Proteomes" id="UP000004382"/>
    </source>
</evidence>
<dbReference type="InterPro" id="IPR059206">
    <property type="entry name" value="Sll1717-like"/>
</dbReference>
<accession>H1KPQ4</accession>
<dbReference type="EMBL" id="AGJK01000178">
    <property type="protein sequence ID" value="EHP90501.1"/>
    <property type="molecule type" value="Genomic_DNA"/>
</dbReference>
<comment type="caution">
    <text evidence="1">The sequence shown here is derived from an EMBL/GenBank/DDBJ whole genome shotgun (WGS) entry which is preliminary data.</text>
</comment>
<reference evidence="1 2" key="1">
    <citation type="submission" date="2011-09" db="EMBL/GenBank/DDBJ databases">
        <title>The draft genome of Methylobacterium extorquens DSM 13060.</title>
        <authorList>
            <consortium name="US DOE Joint Genome Institute (JGI-PGF)"/>
            <person name="Lucas S."/>
            <person name="Han J."/>
            <person name="Lapidus A."/>
            <person name="Cheng J.-F."/>
            <person name="Goodwin L."/>
            <person name="Pitluck S."/>
            <person name="Peters L."/>
            <person name="Land M.L."/>
            <person name="Hauser L."/>
            <person name="Koskimaki J."/>
            <person name="Halonen O."/>
            <person name="Pirttila A."/>
            <person name="Frank C."/>
            <person name="Woyke T.J."/>
        </authorList>
    </citation>
    <scope>NUCLEOTIDE SEQUENCE [LARGE SCALE GENOMIC DNA]</scope>
    <source>
        <strain evidence="1 2">DSM 13060</strain>
    </source>
</reference>
<evidence type="ECO:0000313" key="1">
    <source>
        <dbReference type="EMBL" id="EHP90501.1"/>
    </source>
</evidence>
<gene>
    <name evidence="1" type="ORF">MetexDRAFT_4630</name>
</gene>
<sequence>MPIDIIVRQCFTLIKNLSWEGPSRIYLFFDELNLSFGSRVQHKRDAVLIRDLIIAVDRINSHFIQYGIPFYVIAAVRSEVLNAVSVPTLEINKILTARGRELRWFSKTASEDAPIADLFRKKVNASEKIAGFPVSADVFSAYFRKNTFGMRAQDLIVELTWCNPRDLILLFGDACHGDFKALFDEPTIIRVMERYSSDSWSEKVEELSVEYAPAELQSLRKLLLDFKRHFKVDEFERRKHQKASLDQAIAQFHSKRAASKVLEDLYRIGVIGQSTRNPTDYGNRIKQFEEHWAYRGDHSFDPAAWMIIHKAFWPFLRLGPIYANR</sequence>
<organism evidence="1 2">
    <name type="scientific">Methylorubrum extorquens DSM 13060</name>
    <dbReference type="NCBI Taxonomy" id="882800"/>
    <lineage>
        <taxon>Bacteria</taxon>
        <taxon>Pseudomonadati</taxon>
        <taxon>Pseudomonadota</taxon>
        <taxon>Alphaproteobacteria</taxon>
        <taxon>Hyphomicrobiales</taxon>
        <taxon>Methylobacteriaceae</taxon>
        <taxon>Methylorubrum</taxon>
    </lineage>
</organism>
<dbReference type="NCBIfam" id="NF047389">
    <property type="entry name" value="ATPase_Sll1717"/>
    <property type="match status" value="1"/>
</dbReference>
<proteinExistence type="predicted"/>
<name>H1KPQ4_METEX</name>
<protein>
    <submittedName>
        <fullName evidence="1">Uncharacterized protein</fullName>
    </submittedName>
</protein>
<dbReference type="AlphaFoldDB" id="H1KPQ4"/>